<reference evidence="2 3" key="2">
    <citation type="submission" date="2018-12" db="EMBL/GenBank/DDBJ databases">
        <title>Simiduia agarivorans gen. nov., sp. nov., a marine, agarolytic bacterium isolated from shallow coastal water from Keelung, Taiwan.</title>
        <authorList>
            <person name="Shieh W.Y."/>
        </authorList>
    </citation>
    <scope>NUCLEOTIDE SEQUENCE [LARGE SCALE GENOMIC DNA]</scope>
    <source>
        <strain evidence="2 3">GTF-13</strain>
    </source>
</reference>
<evidence type="ECO:0008006" key="4">
    <source>
        <dbReference type="Google" id="ProtNLM"/>
    </source>
</evidence>
<sequence>MDSVVPSNNRFTQLRIEASTQMLCWSVSLFFLLLGLWLSAPLVPLVKLLGAALLCGQLIFWLGRHYLLCRVGSVRALGHDGQQWWLVAGDLRETVTPTGEAWVSPRLTMLSFRGQESGRRYPVLLFADSADPEQLRRLRLLLRWGGPQGRSDGEP</sequence>
<proteinExistence type="predicted"/>
<comment type="caution">
    <text evidence="2">The sequence shown here is derived from an EMBL/GenBank/DDBJ whole genome shotgun (WGS) entry which is preliminary data.</text>
</comment>
<evidence type="ECO:0000313" key="2">
    <source>
        <dbReference type="EMBL" id="RRJ85161.1"/>
    </source>
</evidence>
<dbReference type="EMBL" id="QWEZ01000001">
    <property type="protein sequence ID" value="RRJ85161.1"/>
    <property type="molecule type" value="Genomic_DNA"/>
</dbReference>
<gene>
    <name evidence="2" type="ORF">D0544_08880</name>
</gene>
<dbReference type="Proteomes" id="UP000280792">
    <property type="component" value="Unassembled WGS sequence"/>
</dbReference>
<feature type="transmembrane region" description="Helical" evidence="1">
    <location>
        <begin position="20"/>
        <end position="39"/>
    </location>
</feature>
<protein>
    <recommendedName>
        <fullName evidence="4">Toxin CptA</fullName>
    </recommendedName>
</protein>
<keyword evidence="3" id="KW-1185">Reference proteome</keyword>
<keyword evidence="1" id="KW-0472">Membrane</keyword>
<dbReference type="Pfam" id="PF07254">
    <property type="entry name" value="Cpta_toxin"/>
    <property type="match status" value="1"/>
</dbReference>
<dbReference type="AlphaFoldDB" id="A0A3P3VQT9"/>
<dbReference type="RefSeq" id="WP_125015587.1">
    <property type="nucleotide sequence ID" value="NZ_QWEZ01000001.1"/>
</dbReference>
<organism evidence="2 3">
    <name type="scientific">Aestuariirhabdus litorea</name>
    <dbReference type="NCBI Taxonomy" id="2528527"/>
    <lineage>
        <taxon>Bacteria</taxon>
        <taxon>Pseudomonadati</taxon>
        <taxon>Pseudomonadota</taxon>
        <taxon>Gammaproteobacteria</taxon>
        <taxon>Oceanospirillales</taxon>
        <taxon>Aestuariirhabdaceae</taxon>
        <taxon>Aestuariirhabdus</taxon>
    </lineage>
</organism>
<name>A0A3P3VQT9_9GAMM</name>
<accession>A0A3P3VQT9</accession>
<reference evidence="2 3" key="1">
    <citation type="submission" date="2018-08" db="EMBL/GenBank/DDBJ databases">
        <authorList>
            <person name="Khan S.A."/>
        </authorList>
    </citation>
    <scope>NUCLEOTIDE SEQUENCE [LARGE SCALE GENOMIC DNA]</scope>
    <source>
        <strain evidence="2 3">GTF-13</strain>
    </source>
</reference>
<keyword evidence="1" id="KW-0812">Transmembrane</keyword>
<dbReference type="InterPro" id="IPR009883">
    <property type="entry name" value="YgfX"/>
</dbReference>
<feature type="transmembrane region" description="Helical" evidence="1">
    <location>
        <begin position="45"/>
        <end position="63"/>
    </location>
</feature>
<keyword evidence="1" id="KW-1133">Transmembrane helix</keyword>
<evidence type="ECO:0000313" key="3">
    <source>
        <dbReference type="Proteomes" id="UP000280792"/>
    </source>
</evidence>
<evidence type="ECO:0000256" key="1">
    <source>
        <dbReference type="SAM" id="Phobius"/>
    </source>
</evidence>